<accession>A0A644VCF6</accession>
<dbReference type="CDD" id="cd06257">
    <property type="entry name" value="DnaJ"/>
    <property type="match status" value="1"/>
</dbReference>
<evidence type="ECO:0000259" key="1">
    <source>
        <dbReference type="PROSITE" id="PS50076"/>
    </source>
</evidence>
<proteinExistence type="predicted"/>
<dbReference type="InterPro" id="IPR001623">
    <property type="entry name" value="DnaJ_domain"/>
</dbReference>
<dbReference type="PROSITE" id="PS50076">
    <property type="entry name" value="DNAJ_2"/>
    <property type="match status" value="1"/>
</dbReference>
<gene>
    <name evidence="2" type="ORF">SDC9_34990</name>
</gene>
<comment type="caution">
    <text evidence="2">The sequence shown here is derived from an EMBL/GenBank/DDBJ whole genome shotgun (WGS) entry which is preliminary data.</text>
</comment>
<feature type="domain" description="J" evidence="1">
    <location>
        <begin position="9"/>
        <end position="63"/>
    </location>
</feature>
<dbReference type="Pfam" id="PF00226">
    <property type="entry name" value="DnaJ"/>
    <property type="match status" value="1"/>
</dbReference>
<dbReference type="SUPFAM" id="SSF46565">
    <property type="entry name" value="Chaperone J-domain"/>
    <property type="match status" value="1"/>
</dbReference>
<reference evidence="2" key="1">
    <citation type="submission" date="2019-08" db="EMBL/GenBank/DDBJ databases">
        <authorList>
            <person name="Kucharzyk K."/>
            <person name="Murdoch R.W."/>
            <person name="Higgins S."/>
            <person name="Loffler F."/>
        </authorList>
    </citation>
    <scope>NUCLEOTIDE SEQUENCE</scope>
</reference>
<dbReference type="SMART" id="SM00271">
    <property type="entry name" value="DnaJ"/>
    <property type="match status" value="1"/>
</dbReference>
<evidence type="ECO:0000313" key="2">
    <source>
        <dbReference type="EMBL" id="MPL88960.1"/>
    </source>
</evidence>
<protein>
    <recommendedName>
        <fullName evidence="1">J domain-containing protein</fullName>
    </recommendedName>
</protein>
<dbReference type="Gene3D" id="1.10.287.110">
    <property type="entry name" value="DnaJ domain"/>
    <property type="match status" value="1"/>
</dbReference>
<name>A0A644VCF6_9ZZZZ</name>
<dbReference type="AlphaFoldDB" id="A0A644VCF6"/>
<organism evidence="2">
    <name type="scientific">bioreactor metagenome</name>
    <dbReference type="NCBI Taxonomy" id="1076179"/>
    <lineage>
        <taxon>unclassified sequences</taxon>
        <taxon>metagenomes</taxon>
        <taxon>ecological metagenomes</taxon>
    </lineage>
</organism>
<dbReference type="InterPro" id="IPR036869">
    <property type="entry name" value="J_dom_sf"/>
</dbReference>
<dbReference type="EMBL" id="VSSQ01000269">
    <property type="protein sequence ID" value="MPL88960.1"/>
    <property type="molecule type" value="Genomic_DNA"/>
</dbReference>
<sequence length="64" mass="7636">MIEEMTKERAYAILGLPINADFSTTSRAFRDLRDKYHPDTNPRMRREYTEVIAAFEYLQRMFSA</sequence>